<feature type="domain" description="DUF6613" evidence="1">
    <location>
        <begin position="17"/>
        <end position="213"/>
    </location>
</feature>
<protein>
    <recommendedName>
        <fullName evidence="1">DUF6613 domain-containing protein</fullName>
    </recommendedName>
</protein>
<dbReference type="InterPro" id="IPR046721">
    <property type="entry name" value="DUF6613"/>
</dbReference>
<dbReference type="Proteomes" id="UP000823928">
    <property type="component" value="Unassembled WGS sequence"/>
</dbReference>
<evidence type="ECO:0000313" key="3">
    <source>
        <dbReference type="Proteomes" id="UP000823928"/>
    </source>
</evidence>
<dbReference type="Pfam" id="PF20318">
    <property type="entry name" value="DUF6613"/>
    <property type="match status" value="1"/>
</dbReference>
<proteinExistence type="predicted"/>
<dbReference type="InterPro" id="IPR045584">
    <property type="entry name" value="Pilin-like"/>
</dbReference>
<sequence>MITLGIIGIVASLTLPALIQKYTNHVVEVRLEKFYSMINQAIARAEADYGDRTYWFEEAGGWNEDQTEHAKLEWAKKYLLPYLKGVNYTFIKTSQQPIFFLPDGTAFGSVNGAEINRDWLFWTSNPETKCTKWNGTNGYDDIGVCAFPFFYSPDSADKVYKGKGLEPWRAGWDGTVESLYSECKNKDRSYNRPCAAIIQFNGWKIPKDYPYKVHY</sequence>
<reference evidence="2" key="1">
    <citation type="submission" date="2020-10" db="EMBL/GenBank/DDBJ databases">
        <authorList>
            <person name="Gilroy R."/>
        </authorList>
    </citation>
    <scope>NUCLEOTIDE SEQUENCE</scope>
    <source>
        <strain evidence="2">6276</strain>
    </source>
</reference>
<evidence type="ECO:0000313" key="2">
    <source>
        <dbReference type="EMBL" id="HIS37362.1"/>
    </source>
</evidence>
<accession>A0A9D1F1Q1</accession>
<name>A0A9D1F1Q1_9BACT</name>
<dbReference type="SUPFAM" id="SSF54523">
    <property type="entry name" value="Pili subunits"/>
    <property type="match status" value="1"/>
</dbReference>
<organism evidence="2 3">
    <name type="scientific">Candidatus Scatousia excrementigallinarum</name>
    <dbReference type="NCBI Taxonomy" id="2840935"/>
    <lineage>
        <taxon>Bacteria</taxon>
        <taxon>Candidatus Scatousia</taxon>
    </lineage>
</organism>
<reference evidence="2" key="2">
    <citation type="journal article" date="2021" name="PeerJ">
        <title>Extensive microbial diversity within the chicken gut microbiome revealed by metagenomics and culture.</title>
        <authorList>
            <person name="Gilroy R."/>
            <person name="Ravi A."/>
            <person name="Getino M."/>
            <person name="Pursley I."/>
            <person name="Horton D.L."/>
            <person name="Alikhan N.F."/>
            <person name="Baker D."/>
            <person name="Gharbi K."/>
            <person name="Hall N."/>
            <person name="Watson M."/>
            <person name="Adriaenssens E.M."/>
            <person name="Foster-Nyarko E."/>
            <person name="Jarju S."/>
            <person name="Secka A."/>
            <person name="Antonio M."/>
            <person name="Oren A."/>
            <person name="Chaudhuri R.R."/>
            <person name="La Ragione R."/>
            <person name="Hildebrand F."/>
            <person name="Pallen M.J."/>
        </authorList>
    </citation>
    <scope>NUCLEOTIDE SEQUENCE</scope>
    <source>
        <strain evidence="2">6276</strain>
    </source>
</reference>
<comment type="caution">
    <text evidence="2">The sequence shown here is derived from an EMBL/GenBank/DDBJ whole genome shotgun (WGS) entry which is preliminary data.</text>
</comment>
<dbReference type="EMBL" id="DVIU01000247">
    <property type="protein sequence ID" value="HIS37362.1"/>
    <property type="molecule type" value="Genomic_DNA"/>
</dbReference>
<evidence type="ECO:0000259" key="1">
    <source>
        <dbReference type="Pfam" id="PF20318"/>
    </source>
</evidence>
<dbReference type="AlphaFoldDB" id="A0A9D1F1Q1"/>
<gene>
    <name evidence="2" type="ORF">IAC10_12195</name>
</gene>